<keyword evidence="2" id="KW-1185">Reference proteome</keyword>
<dbReference type="EMBL" id="PITK01000726">
    <property type="protein sequence ID" value="TBU12515.1"/>
    <property type="molecule type" value="Genomic_DNA"/>
</dbReference>
<name>A0A4Q9LXR0_9MICR</name>
<dbReference type="VEuPathDB" id="MicrosporidiaDB:CWI38_0726p0020"/>
<evidence type="ECO:0000313" key="2">
    <source>
        <dbReference type="Proteomes" id="UP000292282"/>
    </source>
</evidence>
<feature type="non-terminal residue" evidence="1">
    <location>
        <position position="1"/>
    </location>
</feature>
<comment type="caution">
    <text evidence="1">The sequence shown here is derived from an EMBL/GenBank/DDBJ whole genome shotgun (WGS) entry which is preliminary data.</text>
</comment>
<dbReference type="AlphaFoldDB" id="A0A4Q9LXR0"/>
<gene>
    <name evidence="1" type="ORF">CWI38_0726p0020</name>
</gene>
<accession>A0A4Q9LXR0</accession>
<organism evidence="1 2">
    <name type="scientific">Hamiltosporidium tvaerminnensis</name>
    <dbReference type="NCBI Taxonomy" id="1176355"/>
    <lineage>
        <taxon>Eukaryota</taxon>
        <taxon>Fungi</taxon>
        <taxon>Fungi incertae sedis</taxon>
        <taxon>Microsporidia</taxon>
        <taxon>Dubosqiidae</taxon>
        <taxon>Hamiltosporidium</taxon>
    </lineage>
</organism>
<protein>
    <submittedName>
        <fullName evidence="1">Uncharacterized protein</fullName>
    </submittedName>
</protein>
<dbReference type="Proteomes" id="UP000292282">
    <property type="component" value="Unassembled WGS sequence"/>
</dbReference>
<sequence length="259" mass="29596">QDSLQIVETEKLRKYDLLANELGLIYKCSVEIIPYVMTWDGIVTKYHKSHLKRLEIPMNVEAYIQSIVLKKTVETISFDRRRGLESGLNAEESWERASMGVIMRSEMHEEPIPPLKEAKTEEDGAKNFKPKYKAPFILQGGTTLEESTNNINEESDLEEETTVVKQPSKEEVAGLKLLAVLNSLKKITVKIENVSNVIIEYTDKRVEYEKAVVKAIVMNKEDMKTPVAYIISGIAKNVVIKEEKTDYRNTYSSLIEDCF</sequence>
<evidence type="ECO:0000313" key="1">
    <source>
        <dbReference type="EMBL" id="TBU12515.1"/>
    </source>
</evidence>
<proteinExistence type="predicted"/>
<reference evidence="1 2" key="1">
    <citation type="submission" date="2017-12" db="EMBL/GenBank/DDBJ databases">
        <authorList>
            <person name="Pombert J.-F."/>
            <person name="Haag K.L."/>
            <person name="Ebert D."/>
        </authorList>
    </citation>
    <scope>NUCLEOTIDE SEQUENCE [LARGE SCALE GENOMIC DNA]</scope>
    <source>
        <strain evidence="1">IL-G-3</strain>
    </source>
</reference>